<dbReference type="Proteomes" id="UP000236286">
    <property type="component" value="Unassembled WGS sequence"/>
</dbReference>
<sequence>MSSAIGEFVIALRAALKADAGVAAIVGAKVFDVVPGDKRGMPDDALAPWIYIGPVSAPRSEDECLRAWAPRVRIYCATTDFDRQSVWALADAVDAALDQKTLTLANGFTMASALRAVESGDVIDPLSPRLAYCDFTCTIYRNTPFQ</sequence>
<evidence type="ECO:0000313" key="1">
    <source>
        <dbReference type="EMBL" id="PNG27005.1"/>
    </source>
</evidence>
<evidence type="ECO:0008006" key="3">
    <source>
        <dbReference type="Google" id="ProtNLM"/>
    </source>
</evidence>
<gene>
    <name evidence="1" type="ORF">CR492_04695</name>
</gene>
<dbReference type="Pfam" id="PF11367">
    <property type="entry name" value="Tail_completion_gp17"/>
    <property type="match status" value="1"/>
</dbReference>
<dbReference type="EMBL" id="PDZR01000003">
    <property type="protein sequence ID" value="PNG27005.1"/>
    <property type="molecule type" value="Genomic_DNA"/>
</dbReference>
<protein>
    <recommendedName>
        <fullName evidence="3">DUF3168 domain-containing protein</fullName>
    </recommendedName>
</protein>
<organism evidence="1 2">
    <name type="scientific">Methylocella silvestris</name>
    <dbReference type="NCBI Taxonomy" id="199596"/>
    <lineage>
        <taxon>Bacteria</taxon>
        <taxon>Pseudomonadati</taxon>
        <taxon>Pseudomonadota</taxon>
        <taxon>Alphaproteobacteria</taxon>
        <taxon>Hyphomicrobiales</taxon>
        <taxon>Beijerinckiaceae</taxon>
        <taxon>Methylocella</taxon>
    </lineage>
</organism>
<comment type="caution">
    <text evidence="1">The sequence shown here is derived from an EMBL/GenBank/DDBJ whole genome shotgun (WGS) entry which is preliminary data.</text>
</comment>
<dbReference type="AlphaFoldDB" id="A0A2J7TJR3"/>
<dbReference type="InterPro" id="IPR053745">
    <property type="entry name" value="Viral_Tail_Comp_sf"/>
</dbReference>
<reference evidence="1 2" key="1">
    <citation type="submission" date="2017-10" db="EMBL/GenBank/DDBJ databases">
        <title>Genome announcement of Methylocella silvestris TVC from permafrost.</title>
        <authorList>
            <person name="Wang J."/>
            <person name="Geng K."/>
            <person name="Ul-Haque F."/>
            <person name="Crombie A.T."/>
            <person name="Street L.E."/>
            <person name="Wookey P.A."/>
            <person name="Murrell J.C."/>
            <person name="Pratscher J."/>
        </authorList>
    </citation>
    <scope>NUCLEOTIDE SEQUENCE [LARGE SCALE GENOMIC DNA]</scope>
    <source>
        <strain evidence="1 2">TVC</strain>
    </source>
</reference>
<evidence type="ECO:0000313" key="2">
    <source>
        <dbReference type="Proteomes" id="UP000236286"/>
    </source>
</evidence>
<dbReference type="OrthoDB" id="7994130at2"/>
<name>A0A2J7TJR3_METSI</name>
<proteinExistence type="predicted"/>
<dbReference type="RefSeq" id="WP_102842594.1">
    <property type="nucleotide sequence ID" value="NZ_PDZR01000003.1"/>
</dbReference>
<dbReference type="Gene3D" id="3.30.2000.30">
    <property type="match status" value="1"/>
</dbReference>
<dbReference type="InterPro" id="IPR021508">
    <property type="entry name" value="Gp17-like"/>
</dbReference>
<accession>A0A2J7TJR3</accession>